<dbReference type="AlphaFoldDB" id="A0A917MU76"/>
<gene>
    <name evidence="3" type="ORF">GCM10011379_15760</name>
</gene>
<keyword evidence="4" id="KW-1185">Reference proteome</keyword>
<reference evidence="3" key="2">
    <citation type="submission" date="2020-09" db="EMBL/GenBank/DDBJ databases">
        <authorList>
            <person name="Sun Q."/>
            <person name="Zhou Y."/>
        </authorList>
    </citation>
    <scope>NUCLEOTIDE SEQUENCE</scope>
    <source>
        <strain evidence="3">CGMCC 1.15290</strain>
    </source>
</reference>
<comment type="caution">
    <text evidence="3">The sequence shown here is derived from an EMBL/GenBank/DDBJ whole genome shotgun (WGS) entry which is preliminary data.</text>
</comment>
<feature type="domain" description="SGNH hydrolase-type esterase" evidence="1">
    <location>
        <begin position="164"/>
        <end position="308"/>
    </location>
</feature>
<reference evidence="3" key="1">
    <citation type="journal article" date="2014" name="Int. J. Syst. Evol. Microbiol.">
        <title>Complete genome sequence of Corynebacterium casei LMG S-19264T (=DSM 44701T), isolated from a smear-ripened cheese.</title>
        <authorList>
            <consortium name="US DOE Joint Genome Institute (JGI-PGF)"/>
            <person name="Walter F."/>
            <person name="Albersmeier A."/>
            <person name="Kalinowski J."/>
            <person name="Ruckert C."/>
        </authorList>
    </citation>
    <scope>NUCLEOTIDE SEQUENCE</scope>
    <source>
        <strain evidence="3">CGMCC 1.15290</strain>
    </source>
</reference>
<dbReference type="Gene3D" id="2.60.120.260">
    <property type="entry name" value="Galactose-binding domain-like"/>
    <property type="match status" value="1"/>
</dbReference>
<dbReference type="SUPFAM" id="SSF52266">
    <property type="entry name" value="SGNH hydrolase"/>
    <property type="match status" value="1"/>
</dbReference>
<name>A0A917MU76_9BACT</name>
<dbReference type="Proteomes" id="UP000627292">
    <property type="component" value="Unassembled WGS sequence"/>
</dbReference>
<evidence type="ECO:0000259" key="1">
    <source>
        <dbReference type="Pfam" id="PF13472"/>
    </source>
</evidence>
<evidence type="ECO:0000259" key="2">
    <source>
        <dbReference type="Pfam" id="PF17996"/>
    </source>
</evidence>
<dbReference type="PANTHER" id="PTHR37834:SF2">
    <property type="entry name" value="ESTERASE, SGNH HYDROLASE-TYPE"/>
    <property type="match status" value="1"/>
</dbReference>
<dbReference type="Pfam" id="PF17996">
    <property type="entry name" value="CE2_N"/>
    <property type="match status" value="1"/>
</dbReference>
<dbReference type="InterPro" id="IPR037461">
    <property type="entry name" value="CtCE2-like_dom"/>
</dbReference>
<dbReference type="Pfam" id="PF13472">
    <property type="entry name" value="Lipase_GDSL_2"/>
    <property type="match status" value="1"/>
</dbReference>
<accession>A0A917MU76</accession>
<dbReference type="InterPro" id="IPR013830">
    <property type="entry name" value="SGNH_hydro"/>
</dbReference>
<evidence type="ECO:0000313" key="4">
    <source>
        <dbReference type="Proteomes" id="UP000627292"/>
    </source>
</evidence>
<dbReference type="PANTHER" id="PTHR37834">
    <property type="entry name" value="GDSL-LIKE LIPASE/ACYLHYDROLASE DOMAIN PROTEIN (AFU_ORTHOLOGUE AFUA_2G00620)"/>
    <property type="match status" value="1"/>
</dbReference>
<dbReference type="CDD" id="cd01831">
    <property type="entry name" value="Endoglucanase_E_like"/>
    <property type="match status" value="1"/>
</dbReference>
<dbReference type="Gene3D" id="3.40.50.1110">
    <property type="entry name" value="SGNH hydrolase"/>
    <property type="match status" value="1"/>
</dbReference>
<evidence type="ECO:0000313" key="3">
    <source>
        <dbReference type="EMBL" id="GGH64105.1"/>
    </source>
</evidence>
<dbReference type="InterPro" id="IPR052762">
    <property type="entry name" value="PCW_deacetylase/CE"/>
</dbReference>
<protein>
    <submittedName>
        <fullName evidence="3">Endoglucanase</fullName>
    </submittedName>
</protein>
<dbReference type="GO" id="GO:0052689">
    <property type="term" value="F:carboxylic ester hydrolase activity"/>
    <property type="evidence" value="ECO:0007669"/>
    <property type="project" value="InterPro"/>
</dbReference>
<proteinExistence type="predicted"/>
<feature type="domain" description="Carbohydrate esterase 2 N-terminal" evidence="2">
    <location>
        <begin position="50"/>
        <end position="149"/>
    </location>
</feature>
<dbReference type="InterPro" id="IPR040794">
    <property type="entry name" value="CE2_N"/>
</dbReference>
<sequence>MPKGLHFEPLKFTSVKPIHLLALGSLILYAQLCSATSNADTLYASQLQPVGRTFINNNQQLALISSAAHFSFSFTGTSCTIYLAADNAGAYNYMQYEMDGVYQKRIRITGNAPAPVVITTAKTGKHTLCIYKATEAHTGALLVTKIAANGIATVKEPERPLIEFIGNSITCGAAADASEIPCGTGQYHDQHNGYMAYGPSVARALHVSYMVSGVSGIGIYRTWNRESPNMPQVYDKLDFQEQGTRTWNFATRQPAIVSIALGTNDISRGDGTPRASFDSARFVTDYIAFVKKVKAHYPQARIALLSSPMVKNAEGELLKRCIAAVKSEIDAAYPNNKPVAVFYFAPMEPHGCTGHPNVADHRIMAAQLKPFFKKLLKNNR</sequence>
<organism evidence="3 4">
    <name type="scientific">Filimonas zeae</name>
    <dbReference type="NCBI Taxonomy" id="1737353"/>
    <lineage>
        <taxon>Bacteria</taxon>
        <taxon>Pseudomonadati</taxon>
        <taxon>Bacteroidota</taxon>
        <taxon>Chitinophagia</taxon>
        <taxon>Chitinophagales</taxon>
        <taxon>Chitinophagaceae</taxon>
        <taxon>Filimonas</taxon>
    </lineage>
</organism>
<dbReference type="EMBL" id="BMIB01000002">
    <property type="protein sequence ID" value="GGH64105.1"/>
    <property type="molecule type" value="Genomic_DNA"/>
</dbReference>
<dbReference type="InterPro" id="IPR036514">
    <property type="entry name" value="SGNH_hydro_sf"/>
</dbReference>